<accession>A0A563E271</accession>
<dbReference type="InterPro" id="IPR006311">
    <property type="entry name" value="TAT_signal"/>
</dbReference>
<gene>
    <name evidence="8" type="ORF">FGL98_09270</name>
</gene>
<dbReference type="InterPro" id="IPR015177">
    <property type="entry name" value="Lyase_catalyt"/>
</dbReference>
<sequence length="1065" mass="114036">MVLQHSGLLPIPVAPQEEDSMPLASHDFSRRTLLTVAAAGAATVALLPRASAAPPASPLTGAAPTSSTMPELEARALALKPPVFLLETAVPRQFSTSHGATMSISSTVAHTGSSSLQWDYTARSVLEVSAPLLAAGPSGGDSSTLGFWIYQSEGSSSTMRIEAGRGSHTDVWCDMGLDFTGWRTAWIRYEDMKGKLRADLDTLRFIAPPSAGTMYLDYLIVNQPLQSSLPTPDRQVPFVDPEVSTGDNEHWLDLLWFSQQDARPLAIPTPTAAQLADLATIEQAYTRAVGGKVTVTTASVVAIAAAIDRMGVPAAGVLGSGTPLVGYQNSIDPPAIAADLAQLAPTTALKTYTDEMFTVAEAYASTTDTTLQGQLGGLYLRLLDFLYDQGWTDGSAQGTIHHLGYQARGFYKSTWLMRSFLAAQGRLDDVRATLAWMVGIGRTRESTRDVKRFYNGIMDIFNTTLVGMLGSALLCDSDAEKVARVALVTQWINNGTKFSAGTEGGFKPDLATFHHMGHYPDYSVDGFSGGSPALLVLSGTSFAVSQETHQRWRDALLAMRFYANEVNWPLALTGRHPTGVTGLALNPYQTMTQLGSPDGTKALDPVMGAAFLRLMPAFKEYSAQRNLAKALAAQGVIAEASPTGSQVMNHSALVSHRRDNWLVSVRGHNRYLWSTEIYAGSNDFGRYVTYGHVQVMAGGDPVSNLGSGFNQPGWDWNRYPGTTTIHLPYDQLIANLSATGQEMLLTDQRLGGAGSIGGQNGAFLMSLHENAEYNGSFYARKSVFLFDNRVILLGEGIVNNDRSNHTETTLFQCYLADTSVPTVDSRNGSITTLPYSNASKTRSAVWLIDPQSNGYYVPKGQQLVVSRAVQTAPDQGNTTTASQPYATAVLDHGTKPRGGSYEYALVVGATAETMTTFAADMQDPSTAPYTVLRHDTTAHVVSDRATGITGCAVFERSHRLTDGLVRAVDTPSVVLVQPTSNGLALSVTDPDLRFYTGPDKSAPTASPYDVPWRDSPGQGSTITVELEGGWTCATQGVTTRAGHGTTSVTVQCADGLPTELNLTKA</sequence>
<dbReference type="GO" id="GO:0034000">
    <property type="term" value="F:chondroitin-sulfate-ABC endolyase activity"/>
    <property type="evidence" value="ECO:0007669"/>
    <property type="project" value="InterPro"/>
</dbReference>
<evidence type="ECO:0000259" key="5">
    <source>
        <dbReference type="Pfam" id="PF02278"/>
    </source>
</evidence>
<feature type="active site" description="Proton acceptor" evidence="3">
    <location>
        <position position="402"/>
    </location>
</feature>
<dbReference type="InterPro" id="IPR011013">
    <property type="entry name" value="Gal_mutarotase_sf_dom"/>
</dbReference>
<dbReference type="PROSITE" id="PS51318">
    <property type="entry name" value="TAT"/>
    <property type="match status" value="1"/>
</dbReference>
<dbReference type="OrthoDB" id="6394136at2"/>
<evidence type="ECO:0000259" key="7">
    <source>
        <dbReference type="Pfam" id="PF09093"/>
    </source>
</evidence>
<feature type="active site" description="Proton donor" evidence="3">
    <location>
        <position position="522"/>
    </location>
</feature>
<evidence type="ECO:0000313" key="9">
    <source>
        <dbReference type="Proteomes" id="UP000320244"/>
    </source>
</evidence>
<evidence type="ECO:0000256" key="2">
    <source>
        <dbReference type="ARBA" id="ARBA00023239"/>
    </source>
</evidence>
<dbReference type="Pfam" id="PF09093">
    <property type="entry name" value="Lyase_catalyt"/>
    <property type="match status" value="1"/>
</dbReference>
<name>A0A563E271_9MICO</name>
<dbReference type="GO" id="GO:0046872">
    <property type="term" value="F:metal ion binding"/>
    <property type="evidence" value="ECO:0007669"/>
    <property type="project" value="UniProtKB-KW"/>
</dbReference>
<dbReference type="Gene3D" id="2.60.120.430">
    <property type="entry name" value="Galactose-binding lectin"/>
    <property type="match status" value="1"/>
</dbReference>
<dbReference type="GO" id="GO:0042597">
    <property type="term" value="C:periplasmic space"/>
    <property type="evidence" value="ECO:0007669"/>
    <property type="project" value="TreeGrafter"/>
</dbReference>
<reference evidence="8 9" key="1">
    <citation type="submission" date="2019-05" db="EMBL/GenBank/DDBJ databases">
        <authorList>
            <person name="Lee S.D."/>
        </authorList>
    </citation>
    <scope>NUCLEOTIDE SEQUENCE [LARGE SCALE GENOMIC DNA]</scope>
    <source>
        <strain evidence="8 9">C5-26</strain>
    </source>
</reference>
<feature type="domain" description="Lyase catalytic" evidence="7">
    <location>
        <begin position="267"/>
        <end position="616"/>
    </location>
</feature>
<dbReference type="SUPFAM" id="SSF49863">
    <property type="entry name" value="Hyaluronate lyase-like, C-terminal domain"/>
    <property type="match status" value="1"/>
</dbReference>
<protein>
    <submittedName>
        <fullName evidence="8">Uncharacterized protein</fullName>
    </submittedName>
</protein>
<dbReference type="PIRSF" id="PIRSF034515">
    <property type="entry name" value="Chondroitinase"/>
    <property type="match status" value="1"/>
</dbReference>
<proteinExistence type="inferred from homology"/>
<comment type="similarity">
    <text evidence="1">Belongs to the polysaccharide lyase 8 family.</text>
</comment>
<evidence type="ECO:0000256" key="3">
    <source>
        <dbReference type="PIRSR" id="PIRSR034515-1"/>
    </source>
</evidence>
<dbReference type="PANTHER" id="PTHR37322:SF3">
    <property type="entry name" value="CHONDROITIN SULFATE ABC EXOLYASE"/>
    <property type="match status" value="1"/>
</dbReference>
<dbReference type="InterPro" id="IPR011071">
    <property type="entry name" value="Lyase_8-like_C"/>
</dbReference>
<evidence type="ECO:0000256" key="1">
    <source>
        <dbReference type="ARBA" id="ARBA00006699"/>
    </source>
</evidence>
<keyword evidence="9" id="KW-1185">Reference proteome</keyword>
<keyword evidence="2" id="KW-0456">Lyase</keyword>
<dbReference type="Gene3D" id="1.50.10.100">
    <property type="entry name" value="Chondroitin AC/alginate lyase"/>
    <property type="match status" value="1"/>
</dbReference>
<dbReference type="Gene3D" id="2.60.220.10">
    <property type="entry name" value="Polysaccharide lyase family 8-like, C-terminal"/>
    <property type="match status" value="1"/>
</dbReference>
<dbReference type="InterPro" id="IPR008929">
    <property type="entry name" value="Chondroitin_lyas"/>
</dbReference>
<reference evidence="8 9" key="2">
    <citation type="submission" date="2019-08" db="EMBL/GenBank/DDBJ databases">
        <title>Jejuicoccus antrihumi gen. nov., sp. nov., a new member of the family Dermacoccaceae isolated from a cave.</title>
        <authorList>
            <person name="Schumann P."/>
            <person name="Kim I.S."/>
        </authorList>
    </citation>
    <scope>NUCLEOTIDE SEQUENCE [LARGE SCALE GENOMIC DNA]</scope>
    <source>
        <strain evidence="8 9">C5-26</strain>
    </source>
</reference>
<evidence type="ECO:0000313" key="8">
    <source>
        <dbReference type="EMBL" id="TWP36637.1"/>
    </source>
</evidence>
<feature type="binding site" evidence="4">
    <location>
        <position position="217"/>
    </location>
    <ligand>
        <name>Ca(2+)</name>
        <dbReference type="ChEBI" id="CHEBI:29108"/>
    </ligand>
</feature>
<keyword evidence="4" id="KW-0479">Metal-binding</keyword>
<feature type="domain" description="Polysaccharide lyase family 8 central" evidence="5">
    <location>
        <begin position="651"/>
        <end position="909"/>
    </location>
</feature>
<dbReference type="InterPro" id="IPR024200">
    <property type="entry name" value="Chondroitinase_ABC_I"/>
</dbReference>
<dbReference type="InterPro" id="IPR003159">
    <property type="entry name" value="Lyase_8_central_dom"/>
</dbReference>
<dbReference type="SUPFAM" id="SSF49785">
    <property type="entry name" value="Galactose-binding domain-like"/>
    <property type="match status" value="1"/>
</dbReference>
<evidence type="ECO:0000259" key="6">
    <source>
        <dbReference type="Pfam" id="PF09092"/>
    </source>
</evidence>
<dbReference type="InterPro" id="IPR039174">
    <property type="entry name" value="Chondroitin_ABC_lyase"/>
</dbReference>
<keyword evidence="4" id="KW-0106">Calcium</keyword>
<feature type="domain" description="Lyase N-terminal" evidence="6">
    <location>
        <begin position="88"/>
        <end position="238"/>
    </location>
</feature>
<dbReference type="GO" id="GO:0006027">
    <property type="term" value="P:glycosaminoglycan catabolic process"/>
    <property type="evidence" value="ECO:0007669"/>
    <property type="project" value="InterPro"/>
</dbReference>
<dbReference type="Pfam" id="PF09092">
    <property type="entry name" value="Lyase_N"/>
    <property type="match status" value="1"/>
</dbReference>
<dbReference type="AlphaFoldDB" id="A0A563E271"/>
<evidence type="ECO:0000256" key="4">
    <source>
        <dbReference type="PIRSR" id="PIRSR034515-3"/>
    </source>
</evidence>
<dbReference type="SUPFAM" id="SSF74650">
    <property type="entry name" value="Galactose mutarotase-like"/>
    <property type="match status" value="1"/>
</dbReference>
<dbReference type="Gene3D" id="2.70.98.10">
    <property type="match status" value="1"/>
</dbReference>
<dbReference type="EMBL" id="VCQV01000010">
    <property type="protein sequence ID" value="TWP36637.1"/>
    <property type="molecule type" value="Genomic_DNA"/>
</dbReference>
<dbReference type="Proteomes" id="UP000320244">
    <property type="component" value="Unassembled WGS sequence"/>
</dbReference>
<comment type="caution">
    <text evidence="8">The sequence shown here is derived from an EMBL/GenBank/DDBJ whole genome shotgun (WGS) entry which is preliminary data.</text>
</comment>
<organism evidence="8 9">
    <name type="scientific">Leekyejoonella antrihumi</name>
    <dbReference type="NCBI Taxonomy" id="1660198"/>
    <lineage>
        <taxon>Bacteria</taxon>
        <taxon>Bacillati</taxon>
        <taxon>Actinomycetota</taxon>
        <taxon>Actinomycetes</taxon>
        <taxon>Micrococcales</taxon>
        <taxon>Dermacoccaceae</taxon>
        <taxon>Leekyejoonella</taxon>
    </lineage>
</organism>
<dbReference type="GO" id="GO:0005576">
    <property type="term" value="C:extracellular region"/>
    <property type="evidence" value="ECO:0007669"/>
    <property type="project" value="InterPro"/>
</dbReference>
<dbReference type="InterPro" id="IPR008979">
    <property type="entry name" value="Galactose-bd-like_sf"/>
</dbReference>
<dbReference type="Pfam" id="PF02278">
    <property type="entry name" value="Lyase_8"/>
    <property type="match status" value="1"/>
</dbReference>
<dbReference type="SUPFAM" id="SSF48230">
    <property type="entry name" value="Chondroitin AC/alginate lyase"/>
    <property type="match status" value="1"/>
</dbReference>
<dbReference type="GO" id="GO:0005975">
    <property type="term" value="P:carbohydrate metabolic process"/>
    <property type="evidence" value="ECO:0007669"/>
    <property type="project" value="InterPro"/>
</dbReference>
<dbReference type="PANTHER" id="PTHR37322">
    <property type="match status" value="1"/>
</dbReference>
<feature type="active site" description="Proton acceptor" evidence="3">
    <location>
        <position position="515"/>
    </location>
</feature>
<dbReference type="GO" id="GO:0030246">
    <property type="term" value="F:carbohydrate binding"/>
    <property type="evidence" value="ECO:0007669"/>
    <property type="project" value="InterPro"/>
</dbReference>
<dbReference type="InterPro" id="IPR014718">
    <property type="entry name" value="GH-type_carb-bd"/>
</dbReference>
<dbReference type="InterPro" id="IPR015176">
    <property type="entry name" value="Lyase_N"/>
</dbReference>